<protein>
    <submittedName>
        <fullName evidence="9">Oligopeptide transport system permease protein OppB (TC 3.A.1.5.1)</fullName>
    </submittedName>
</protein>
<reference evidence="9" key="1">
    <citation type="submission" date="2018-06" db="EMBL/GenBank/DDBJ databases">
        <authorList>
            <person name="Zhirakovskaya E."/>
        </authorList>
    </citation>
    <scope>NUCLEOTIDE SEQUENCE</scope>
</reference>
<feature type="transmembrane region" description="Helical" evidence="7">
    <location>
        <begin position="184"/>
        <end position="202"/>
    </location>
</feature>
<keyword evidence="6 7" id="KW-0472">Membrane</keyword>
<feature type="transmembrane region" description="Helical" evidence="7">
    <location>
        <begin position="101"/>
        <end position="122"/>
    </location>
</feature>
<keyword evidence="5 7" id="KW-1133">Transmembrane helix</keyword>
<evidence type="ECO:0000256" key="6">
    <source>
        <dbReference type="ARBA" id="ARBA00023136"/>
    </source>
</evidence>
<dbReference type="EMBL" id="UOGG01000215">
    <property type="protein sequence ID" value="VAX32657.1"/>
    <property type="molecule type" value="Genomic_DNA"/>
</dbReference>
<feature type="domain" description="ABC transmembrane type-1" evidence="8">
    <location>
        <begin position="95"/>
        <end position="306"/>
    </location>
</feature>
<dbReference type="GO" id="GO:0055085">
    <property type="term" value="P:transmembrane transport"/>
    <property type="evidence" value="ECO:0007669"/>
    <property type="project" value="InterPro"/>
</dbReference>
<dbReference type="PANTHER" id="PTHR30465">
    <property type="entry name" value="INNER MEMBRANE ABC TRANSPORTER"/>
    <property type="match status" value="1"/>
</dbReference>
<keyword evidence="3" id="KW-1003">Cell membrane</keyword>
<name>A0A3B1DVE2_9ZZZZ</name>
<sequence>MVNFIIKNIVQRMVLLVFISIISHAIVHLAPGEPSMVDPSNPRMKAEDIQRIRAAFHLDEPLHVQYVFWLKDLFTGELKSFKDNQPVLGKIWDRFLNSLPLFILATIITWFLAFPVGIQAALNRGSTFDKTSTFLSFVMISIPGFFLSYIVIIFMVKTFDVPVIGMRTFGLEDATLLFQSMDRIWHLTIPALISAMGGIAVYSRYARSQMLEVINQDYIRTARAAGFSNDVVIYRYGLRNALLPFITLFGLMIPGLIGGSVIFETIFAWPGMGRLGYEAILSRDFPVILTLNFISAILVLIGTFVSDIMYAIVDPRIKF</sequence>
<organism evidence="9">
    <name type="scientific">hydrothermal vent metagenome</name>
    <dbReference type="NCBI Taxonomy" id="652676"/>
    <lineage>
        <taxon>unclassified sequences</taxon>
        <taxon>metagenomes</taxon>
        <taxon>ecological metagenomes</taxon>
    </lineage>
</organism>
<feature type="transmembrane region" description="Helical" evidence="7">
    <location>
        <begin position="242"/>
        <end position="269"/>
    </location>
</feature>
<dbReference type="Pfam" id="PF19300">
    <property type="entry name" value="BPD_transp_1_N"/>
    <property type="match status" value="1"/>
</dbReference>
<gene>
    <name evidence="9" type="ORF">MNBD_NITROSPINAE05-1138</name>
</gene>
<evidence type="ECO:0000256" key="2">
    <source>
        <dbReference type="ARBA" id="ARBA00022448"/>
    </source>
</evidence>
<dbReference type="Gene3D" id="1.10.3720.10">
    <property type="entry name" value="MetI-like"/>
    <property type="match status" value="1"/>
</dbReference>
<evidence type="ECO:0000256" key="3">
    <source>
        <dbReference type="ARBA" id="ARBA00022475"/>
    </source>
</evidence>
<accession>A0A3B1DVE2</accession>
<dbReference type="PROSITE" id="PS50928">
    <property type="entry name" value="ABC_TM1"/>
    <property type="match status" value="1"/>
</dbReference>
<dbReference type="InterPro" id="IPR035906">
    <property type="entry name" value="MetI-like_sf"/>
</dbReference>
<keyword evidence="2" id="KW-0813">Transport</keyword>
<evidence type="ECO:0000256" key="1">
    <source>
        <dbReference type="ARBA" id="ARBA00004651"/>
    </source>
</evidence>
<evidence type="ECO:0000256" key="7">
    <source>
        <dbReference type="SAM" id="Phobius"/>
    </source>
</evidence>
<dbReference type="CDD" id="cd06261">
    <property type="entry name" value="TM_PBP2"/>
    <property type="match status" value="1"/>
</dbReference>
<dbReference type="Pfam" id="PF00528">
    <property type="entry name" value="BPD_transp_1"/>
    <property type="match status" value="1"/>
</dbReference>
<feature type="transmembrane region" description="Helical" evidence="7">
    <location>
        <begin position="12"/>
        <end position="30"/>
    </location>
</feature>
<dbReference type="PANTHER" id="PTHR30465:SF0">
    <property type="entry name" value="OLIGOPEPTIDE TRANSPORT SYSTEM PERMEASE PROTEIN APPB"/>
    <property type="match status" value="1"/>
</dbReference>
<proteinExistence type="predicted"/>
<feature type="transmembrane region" description="Helical" evidence="7">
    <location>
        <begin position="134"/>
        <end position="156"/>
    </location>
</feature>
<evidence type="ECO:0000256" key="5">
    <source>
        <dbReference type="ARBA" id="ARBA00022989"/>
    </source>
</evidence>
<evidence type="ECO:0000259" key="8">
    <source>
        <dbReference type="PROSITE" id="PS50928"/>
    </source>
</evidence>
<dbReference type="InterPro" id="IPR000515">
    <property type="entry name" value="MetI-like"/>
</dbReference>
<evidence type="ECO:0000313" key="9">
    <source>
        <dbReference type="EMBL" id="VAX32657.1"/>
    </source>
</evidence>
<dbReference type="AlphaFoldDB" id="A0A3B1DVE2"/>
<dbReference type="GO" id="GO:0005886">
    <property type="term" value="C:plasma membrane"/>
    <property type="evidence" value="ECO:0007669"/>
    <property type="project" value="UniProtKB-SubCell"/>
</dbReference>
<dbReference type="SUPFAM" id="SSF161098">
    <property type="entry name" value="MetI-like"/>
    <property type="match status" value="1"/>
</dbReference>
<dbReference type="InterPro" id="IPR045621">
    <property type="entry name" value="BPD_transp_1_N"/>
</dbReference>
<feature type="transmembrane region" description="Helical" evidence="7">
    <location>
        <begin position="289"/>
        <end position="313"/>
    </location>
</feature>
<evidence type="ECO:0000256" key="4">
    <source>
        <dbReference type="ARBA" id="ARBA00022692"/>
    </source>
</evidence>
<keyword evidence="4 7" id="KW-0812">Transmembrane</keyword>
<comment type="subcellular location">
    <subcellularLocation>
        <location evidence="1">Cell membrane</location>
        <topology evidence="1">Multi-pass membrane protein</topology>
    </subcellularLocation>
</comment>